<feature type="region of interest" description="Disordered" evidence="1">
    <location>
        <begin position="410"/>
        <end position="430"/>
    </location>
</feature>
<reference evidence="6" key="1">
    <citation type="journal article" date="2019" name="Sci. Rep.">
        <title>Draft genome of Tanacetum cinerariifolium, the natural source of mosquito coil.</title>
        <authorList>
            <person name="Yamashiro T."/>
            <person name="Shiraishi A."/>
            <person name="Satake H."/>
            <person name="Nakayama K."/>
        </authorList>
    </citation>
    <scope>NUCLEOTIDE SEQUENCE</scope>
</reference>
<dbReference type="SUPFAM" id="SSF56672">
    <property type="entry name" value="DNA/RNA polymerases"/>
    <property type="match status" value="1"/>
</dbReference>
<evidence type="ECO:0000259" key="4">
    <source>
        <dbReference type="Pfam" id="PF13456"/>
    </source>
</evidence>
<dbReference type="Gene3D" id="3.10.10.10">
    <property type="entry name" value="HIV Type 1 Reverse Transcriptase, subunit A, domain 1"/>
    <property type="match status" value="1"/>
</dbReference>
<dbReference type="InterPro" id="IPR041588">
    <property type="entry name" value="Integrase_H2C2"/>
</dbReference>
<feature type="domain" description="Integrase zinc-binding" evidence="5">
    <location>
        <begin position="1036"/>
        <end position="1088"/>
    </location>
</feature>
<dbReference type="InterPro" id="IPR005162">
    <property type="entry name" value="Retrotrans_gag_dom"/>
</dbReference>
<dbReference type="EMBL" id="BKCJ010009097">
    <property type="protein sequence ID" value="GEU85388.1"/>
    <property type="molecule type" value="Genomic_DNA"/>
</dbReference>
<dbReference type="InterPro" id="IPR043128">
    <property type="entry name" value="Rev_trsase/Diguanyl_cyclase"/>
</dbReference>
<sequence length="1227" mass="139589">MWLKYHINPKLKQLDKHLKLERMKLSHKPEEVAASCAGGYGSKDPVLKVILRRASAMENTTPLVTTVTKPAINPGEVDFTPRVNIQEFCEEYYEDILPIIMEKVRHDRRKDVYTRLDFGEGPRERIREDSHYSNTRAREPERVRVQDRLRYGDRHVLDRLGHQRHNAFDRLSETYSPSTTKSRPQKTDSKDPPRGRNRACTLSTSRDDRLKDRECSRSIREIVWRFFLPLLSRRKPPSSYEEEKGQVSTIQRIKKTGDPEDHVKKIQAAAQVERWTMPTWCRMFNSTLIGAARVWFDELPPESIDGYKDPRAAFLAYFMQQKKYVKDPVEIHNIKQRDGETIEDFMKRFKTETGRMKGAPECMRISGFMHGVNNPELTKRLNEHVPKTMEEMMIVTTAFIRGEAVATSKRKGHVSWKSQDQSKRHTSDKRPKEILAAEASKFQPPPPMVTPVEKRCSNKFCDFYNDKGHSTDECMQLKKQIEELVRAGKLLHLIKEIKQGQDQSKTGKKETAVKDKPTTIYMVQSWQRTVKQKVTQSFERVGDIAFSQLAASNGTKGPLVIEAEMGGHMIHRMTTKTSSDHGDATQSTKAWINLMVVKSLSPYNGIIGRPGLKAIQAVPSTVHRMLKFPVNEGIVTIYSTILIPTECASVTTSSVIPKEEKIHHANFIVALHPDFPDKEVVIGGSLSDKGRTELCSVLKKNVDIFAWQPSDMTGVPRSVTEHRLNIREGYSPVRQKKRDAYKGYHQIQLAEADEENTAFHTGQGVYCYTKMPFGLKNAGAMYQRLMDKAFEGQVGRNIEVYVDDLVVKSYTEAEMMRDIEETYRTLRKVNMKLNLKKCSFGLTEEVFLGTAAKWSIILGEHNITYRLRTSVKGQILADFLIEMPSDVSQAVSAAVTQEEQWTLFTDGSSCVDGSGARLILTNPEGVEFTYASRFQFTASNNEAEYKALVADLRIAMQMGVKNVQVNVDSKLVANQVLGTYVAKEDNMIKYLELVKGLVSGFTTFSISQVSRSKNKKEDALSKIASTSFAHLSKQADYVMREIHEGSCSMHVGPRSVVAKAIRLGYYWPTMHKDARDMIRKCNECQIHRPFLEGSGKVNFLIVAMDYFTKWIEAKAVATITSGQVKKFVWDNIVCRFEIRMPTYHTAAADVVNNDEELRLNLDLLEESRERAVVYEAMAKSKMTKYYNARVHGVAFKPGDFVYRSNDASHAVAGGKLGPKWEGPYEVT</sequence>
<dbReference type="Pfam" id="PF13456">
    <property type="entry name" value="RVT_3"/>
    <property type="match status" value="1"/>
</dbReference>
<dbReference type="GO" id="GO:0003676">
    <property type="term" value="F:nucleic acid binding"/>
    <property type="evidence" value="ECO:0007669"/>
    <property type="project" value="InterPro"/>
</dbReference>
<dbReference type="InterPro" id="IPR036397">
    <property type="entry name" value="RNaseH_sf"/>
</dbReference>
<feature type="compositionally biased region" description="Basic and acidic residues" evidence="1">
    <location>
        <begin position="420"/>
        <end position="430"/>
    </location>
</feature>
<dbReference type="CDD" id="cd09279">
    <property type="entry name" value="RNase_HI_like"/>
    <property type="match status" value="1"/>
</dbReference>
<feature type="domain" description="Retrotransposon gag" evidence="3">
    <location>
        <begin position="283"/>
        <end position="373"/>
    </location>
</feature>
<dbReference type="PANTHER" id="PTHR48475">
    <property type="entry name" value="RIBONUCLEASE H"/>
    <property type="match status" value="1"/>
</dbReference>
<proteinExistence type="predicted"/>
<dbReference type="InterPro" id="IPR000477">
    <property type="entry name" value="RT_dom"/>
</dbReference>
<organism evidence="6">
    <name type="scientific">Tanacetum cinerariifolium</name>
    <name type="common">Dalmatian daisy</name>
    <name type="synonym">Chrysanthemum cinerariifolium</name>
    <dbReference type="NCBI Taxonomy" id="118510"/>
    <lineage>
        <taxon>Eukaryota</taxon>
        <taxon>Viridiplantae</taxon>
        <taxon>Streptophyta</taxon>
        <taxon>Embryophyta</taxon>
        <taxon>Tracheophyta</taxon>
        <taxon>Spermatophyta</taxon>
        <taxon>Magnoliopsida</taxon>
        <taxon>eudicotyledons</taxon>
        <taxon>Gunneridae</taxon>
        <taxon>Pentapetalae</taxon>
        <taxon>asterids</taxon>
        <taxon>campanulids</taxon>
        <taxon>Asterales</taxon>
        <taxon>Asteraceae</taxon>
        <taxon>Asteroideae</taxon>
        <taxon>Anthemideae</taxon>
        <taxon>Anthemidinae</taxon>
        <taxon>Tanacetum</taxon>
    </lineage>
</organism>
<dbReference type="PANTHER" id="PTHR48475:SF2">
    <property type="entry name" value="RIBONUCLEASE H"/>
    <property type="match status" value="1"/>
</dbReference>
<accession>A0A6L2NGL8</accession>
<dbReference type="Pfam" id="PF17921">
    <property type="entry name" value="Integrase_H2C2"/>
    <property type="match status" value="1"/>
</dbReference>
<name>A0A6L2NGL8_TANCI</name>
<gene>
    <name evidence="6" type="ORF">Tci_057366</name>
</gene>
<feature type="domain" description="Reverse transcriptase" evidence="2">
    <location>
        <begin position="739"/>
        <end position="849"/>
    </location>
</feature>
<dbReference type="InterPro" id="IPR002156">
    <property type="entry name" value="RNaseH_domain"/>
</dbReference>
<evidence type="ECO:0000259" key="3">
    <source>
        <dbReference type="Pfam" id="PF03732"/>
    </source>
</evidence>
<evidence type="ECO:0000259" key="2">
    <source>
        <dbReference type="Pfam" id="PF00078"/>
    </source>
</evidence>
<evidence type="ECO:0000313" key="6">
    <source>
        <dbReference type="EMBL" id="GEU85388.1"/>
    </source>
</evidence>
<evidence type="ECO:0000256" key="1">
    <source>
        <dbReference type="SAM" id="MobiDB-lite"/>
    </source>
</evidence>
<dbReference type="CDD" id="cd01647">
    <property type="entry name" value="RT_LTR"/>
    <property type="match status" value="1"/>
</dbReference>
<dbReference type="GO" id="GO:0004523">
    <property type="term" value="F:RNA-DNA hybrid ribonuclease activity"/>
    <property type="evidence" value="ECO:0007669"/>
    <property type="project" value="InterPro"/>
</dbReference>
<dbReference type="Pfam" id="PF00078">
    <property type="entry name" value="RVT_1"/>
    <property type="match status" value="1"/>
</dbReference>
<evidence type="ECO:0000259" key="5">
    <source>
        <dbReference type="Pfam" id="PF17921"/>
    </source>
</evidence>
<comment type="caution">
    <text evidence="6">The sequence shown here is derived from an EMBL/GenBank/DDBJ whole genome shotgun (WGS) entry which is preliminary data.</text>
</comment>
<dbReference type="AlphaFoldDB" id="A0A6L2NGL8"/>
<dbReference type="Pfam" id="PF03732">
    <property type="entry name" value="Retrotrans_gag"/>
    <property type="match status" value="1"/>
</dbReference>
<dbReference type="InterPro" id="IPR043502">
    <property type="entry name" value="DNA/RNA_pol_sf"/>
</dbReference>
<dbReference type="Gene3D" id="3.30.420.10">
    <property type="entry name" value="Ribonuclease H-like superfamily/Ribonuclease H"/>
    <property type="match status" value="2"/>
</dbReference>
<feature type="domain" description="RNase H type-1" evidence="4">
    <location>
        <begin position="913"/>
        <end position="1022"/>
    </location>
</feature>
<dbReference type="Gene3D" id="3.30.70.270">
    <property type="match status" value="1"/>
</dbReference>
<feature type="compositionally biased region" description="Basic and acidic residues" evidence="1">
    <location>
        <begin position="185"/>
        <end position="194"/>
    </location>
</feature>
<feature type="region of interest" description="Disordered" evidence="1">
    <location>
        <begin position="167"/>
        <end position="207"/>
    </location>
</feature>
<protein>
    <submittedName>
        <fullName evidence="6">Uncharacterized protein</fullName>
    </submittedName>
</protein>
<feature type="compositionally biased region" description="Polar residues" evidence="1">
    <location>
        <begin position="173"/>
        <end position="182"/>
    </location>
</feature>